<dbReference type="EC" id="3.2.1.-" evidence="9"/>
<dbReference type="PIRSF" id="PIRSF001100">
    <property type="entry name" value="Beta_cellobiohydrolase"/>
    <property type="match status" value="1"/>
</dbReference>
<evidence type="ECO:0000256" key="4">
    <source>
        <dbReference type="ARBA" id="ARBA00023157"/>
    </source>
</evidence>
<evidence type="ECO:0000256" key="8">
    <source>
        <dbReference type="PROSITE-ProRule" id="PRU10056"/>
    </source>
</evidence>
<feature type="chain" id="PRO_5044997960" description="Glucanase" evidence="9">
    <location>
        <begin position="29"/>
        <end position="441"/>
    </location>
</feature>
<evidence type="ECO:0000313" key="10">
    <source>
        <dbReference type="EMBL" id="MFC5059238.1"/>
    </source>
</evidence>
<evidence type="ECO:0000256" key="9">
    <source>
        <dbReference type="RuleBase" id="RU361186"/>
    </source>
</evidence>
<comment type="caution">
    <text evidence="10">The sequence shown here is derived from an EMBL/GenBank/DDBJ whole genome shotgun (WGS) entry which is preliminary data.</text>
</comment>
<keyword evidence="2 9" id="KW-0378">Hydrolase</keyword>
<keyword evidence="3 9" id="KW-0136">Cellulose degradation</keyword>
<evidence type="ECO:0000256" key="6">
    <source>
        <dbReference type="ARBA" id="ARBA00023295"/>
    </source>
</evidence>
<dbReference type="Pfam" id="PF01341">
    <property type="entry name" value="Glyco_hydro_6"/>
    <property type="match status" value="1"/>
</dbReference>
<keyword evidence="6 9" id="KW-0326">Glycosidase</keyword>
<dbReference type="EMBL" id="JBHSJB010000042">
    <property type="protein sequence ID" value="MFC5059238.1"/>
    <property type="molecule type" value="Genomic_DNA"/>
</dbReference>
<dbReference type="Gene3D" id="3.20.20.40">
    <property type="entry name" value="1, 4-beta cellobiohydrolase"/>
    <property type="match status" value="1"/>
</dbReference>
<evidence type="ECO:0000256" key="5">
    <source>
        <dbReference type="ARBA" id="ARBA00023277"/>
    </source>
</evidence>
<evidence type="ECO:0000256" key="3">
    <source>
        <dbReference type="ARBA" id="ARBA00023001"/>
    </source>
</evidence>
<evidence type="ECO:0000256" key="1">
    <source>
        <dbReference type="ARBA" id="ARBA00022729"/>
    </source>
</evidence>
<accession>A0ABV9YCA3</accession>
<gene>
    <name evidence="10" type="ORF">ACFPFM_36450</name>
</gene>
<dbReference type="PANTHER" id="PTHR34876:SF4">
    <property type="entry name" value="1,4-BETA-D-GLUCAN CELLOBIOHYDROLASE C-RELATED"/>
    <property type="match status" value="1"/>
</dbReference>
<dbReference type="InterPro" id="IPR016288">
    <property type="entry name" value="Beta_cellobiohydrolase"/>
</dbReference>
<evidence type="ECO:0000256" key="7">
    <source>
        <dbReference type="ARBA" id="ARBA00023326"/>
    </source>
</evidence>
<dbReference type="PANTHER" id="PTHR34876">
    <property type="match status" value="1"/>
</dbReference>
<dbReference type="SUPFAM" id="SSF51989">
    <property type="entry name" value="Glycosyl hydrolases family 6, cellulases"/>
    <property type="match status" value="1"/>
</dbReference>
<dbReference type="PRINTS" id="PR00733">
    <property type="entry name" value="GLHYDRLASE6"/>
</dbReference>
<name>A0ABV9YCA3_9PSEU</name>
<evidence type="ECO:0000256" key="2">
    <source>
        <dbReference type="ARBA" id="ARBA00022801"/>
    </source>
</evidence>
<dbReference type="GO" id="GO:0016787">
    <property type="term" value="F:hydrolase activity"/>
    <property type="evidence" value="ECO:0007669"/>
    <property type="project" value="UniProtKB-KW"/>
</dbReference>
<sequence>MRSSTRGRLPLALVAVLLAFGLTGTANATGRVDNPYAGARVYVNPEWSARAAAEPGGAAVADQPTAVWLDSMATVHGSNGRMGLRDHLDEALRQGADLVQVVLYDIPGRDCGRLSSNGELAFDQLPTYRAEFVDPIAEVLRDPAYAGLRVVAVVEPNSLPFMVTHVPPSSEWTSLCEQVRASDAYHQAIGYALARLGAIPNVYSYLDVGHHGNLGWDDYRAAFVQVLARAAGTAGSTFADVHGFVANTSNYSVLDEVHLTKTSVGGRPILQSRWVDWNPFIDELSYAEALRLELVAAGFDPGVGVVVDTSRNGWGGPNRPTRANDATFDVDTYVNSGRLDRRLWIYNWCNQVGAGLGERPVASPVPGVDAYAWVKPPGESDGASSPLPYPGENHNRMCDPNYNSWPGASYRPTGAWPNTPPAGQWHSAGFRELLANAHPPL</sequence>
<feature type="active site" evidence="8">
    <location>
        <position position="110"/>
    </location>
</feature>
<keyword evidence="11" id="KW-1185">Reference proteome</keyword>
<evidence type="ECO:0000313" key="11">
    <source>
        <dbReference type="Proteomes" id="UP001595833"/>
    </source>
</evidence>
<dbReference type="InterPro" id="IPR036434">
    <property type="entry name" value="Beta_cellobiohydrolase_sf"/>
</dbReference>
<reference evidence="11" key="1">
    <citation type="journal article" date="2019" name="Int. J. Syst. Evol. Microbiol.">
        <title>The Global Catalogue of Microorganisms (GCM) 10K type strain sequencing project: providing services to taxonomists for standard genome sequencing and annotation.</title>
        <authorList>
            <consortium name="The Broad Institute Genomics Platform"/>
            <consortium name="The Broad Institute Genome Sequencing Center for Infectious Disease"/>
            <person name="Wu L."/>
            <person name="Ma J."/>
        </authorList>
    </citation>
    <scope>NUCLEOTIDE SEQUENCE [LARGE SCALE GENOMIC DNA]</scope>
    <source>
        <strain evidence="11">KCTC 12848</strain>
    </source>
</reference>
<keyword evidence="7 9" id="KW-0624">Polysaccharide degradation</keyword>
<keyword evidence="1 9" id="KW-0732">Signal</keyword>
<proteinExistence type="inferred from homology"/>
<comment type="similarity">
    <text evidence="9">Belongs to the glycosyl hydrolase family 6.</text>
</comment>
<dbReference type="InterPro" id="IPR001524">
    <property type="entry name" value="Glyco_hydro_6_CS"/>
</dbReference>
<keyword evidence="5 9" id="KW-0119">Carbohydrate metabolism</keyword>
<dbReference type="PROSITE" id="PS00655">
    <property type="entry name" value="GLYCOSYL_HYDROL_F6_1"/>
    <property type="match status" value="1"/>
</dbReference>
<protein>
    <recommendedName>
        <fullName evidence="9">Glucanase</fullName>
        <ecNumber evidence="9">3.2.1.-</ecNumber>
    </recommendedName>
</protein>
<dbReference type="RefSeq" id="WP_344035853.1">
    <property type="nucleotide sequence ID" value="NZ_BAAAKE010000003.1"/>
</dbReference>
<feature type="signal peptide" evidence="9">
    <location>
        <begin position="1"/>
        <end position="28"/>
    </location>
</feature>
<organism evidence="10 11">
    <name type="scientific">Saccharothrix xinjiangensis</name>
    <dbReference type="NCBI Taxonomy" id="204798"/>
    <lineage>
        <taxon>Bacteria</taxon>
        <taxon>Bacillati</taxon>
        <taxon>Actinomycetota</taxon>
        <taxon>Actinomycetes</taxon>
        <taxon>Pseudonocardiales</taxon>
        <taxon>Pseudonocardiaceae</taxon>
        <taxon>Saccharothrix</taxon>
    </lineage>
</organism>
<dbReference type="Proteomes" id="UP001595833">
    <property type="component" value="Unassembled WGS sequence"/>
</dbReference>
<keyword evidence="4" id="KW-1015">Disulfide bond</keyword>